<proteinExistence type="predicted"/>
<dbReference type="PANTHER" id="PTHR23355">
    <property type="entry name" value="RIBONUCLEASE"/>
    <property type="match status" value="1"/>
</dbReference>
<dbReference type="Pfam" id="PF00773">
    <property type="entry name" value="RNB"/>
    <property type="match status" value="2"/>
</dbReference>
<evidence type="ECO:0000259" key="1">
    <source>
        <dbReference type="SMART" id="SM00955"/>
    </source>
</evidence>
<reference evidence="2" key="1">
    <citation type="journal article" date="2020" name="Nature">
        <title>Giant virus diversity and host interactions through global metagenomics.</title>
        <authorList>
            <person name="Schulz F."/>
            <person name="Roux S."/>
            <person name="Paez-Espino D."/>
            <person name="Jungbluth S."/>
            <person name="Walsh D.A."/>
            <person name="Denef V.J."/>
            <person name="McMahon K.D."/>
            <person name="Konstantinidis K.T."/>
            <person name="Eloe-Fadrosh E.A."/>
            <person name="Kyrpides N.C."/>
            <person name="Woyke T."/>
        </authorList>
    </citation>
    <scope>NUCLEOTIDE SEQUENCE</scope>
    <source>
        <strain evidence="2">GVMAG-M-3300026093-6</strain>
    </source>
</reference>
<dbReference type="EMBL" id="MN740382">
    <property type="protein sequence ID" value="QHU03462.1"/>
    <property type="molecule type" value="Genomic_DNA"/>
</dbReference>
<dbReference type="GO" id="GO:0003723">
    <property type="term" value="F:RNA binding"/>
    <property type="evidence" value="ECO:0007669"/>
    <property type="project" value="InterPro"/>
</dbReference>
<accession>A0A6C0JCT9</accession>
<dbReference type="AlphaFoldDB" id="A0A6C0JCT9"/>
<dbReference type="GO" id="GO:0000175">
    <property type="term" value="F:3'-5'-RNA exonuclease activity"/>
    <property type="evidence" value="ECO:0007669"/>
    <property type="project" value="TreeGrafter"/>
</dbReference>
<dbReference type="PANTHER" id="PTHR23355:SF59">
    <property type="entry name" value="EXORIBONUCLEASE II, MITOCHONDRIAL"/>
    <property type="match status" value="1"/>
</dbReference>
<dbReference type="GO" id="GO:0006402">
    <property type="term" value="P:mRNA catabolic process"/>
    <property type="evidence" value="ECO:0007669"/>
    <property type="project" value="TreeGrafter"/>
</dbReference>
<name>A0A6C0JCT9_9ZZZZ</name>
<dbReference type="GO" id="GO:0000932">
    <property type="term" value="C:P-body"/>
    <property type="evidence" value="ECO:0007669"/>
    <property type="project" value="TreeGrafter"/>
</dbReference>
<organism evidence="2">
    <name type="scientific">viral metagenome</name>
    <dbReference type="NCBI Taxonomy" id="1070528"/>
    <lineage>
        <taxon>unclassified sequences</taxon>
        <taxon>metagenomes</taxon>
        <taxon>organismal metagenomes</taxon>
    </lineage>
</organism>
<dbReference type="InterPro" id="IPR001900">
    <property type="entry name" value="RNase_II/R"/>
</dbReference>
<dbReference type="SUPFAM" id="SSF50249">
    <property type="entry name" value="Nucleic acid-binding proteins"/>
    <property type="match status" value="1"/>
</dbReference>
<sequence length="474" mass="55270">MNPLFDRHYQFHVLPKYSPSKNIENIDNLDTKNNIYHINNRLDLKNISVYSIDPEGCEDADDAFSIWEEEDNLFLAIHIADPTHYFSPHSDIFNTICENVITHYPSGNKPIHLMPKNILDKANLMIKDKLFQEQNAISIITQIDKNTYLPIGNIDIKCTKIMLNKENSLSYTNCYPNDNISEFFNRDRDISIALKIGNSLRTNRNTVGKLLSNLDKSYIQFKDNMFSLKKDTKEEKKLKQMIEEFAIFANTCVGKYLQIKLEGLGIFRSCETEHILDNDIKDGNKLMDMIIEKGIQANYINNIKRHDLVGMPVYCHFTSPLRRATDCVCHFLLKSIILNIPSPFTKLYLDKLAQKFDRVTKIERKLQYYDNKFRIIEVIDNILRDPLNNVFINVKYNGYTGLFLNLMIDEIIVNNTTYNISLSYCIRIPGYQFIRFWETFRKATIKINSVNIPLQFDEGSIPDLDVFVIKPNFT</sequence>
<feature type="domain" description="RNB" evidence="1">
    <location>
        <begin position="41"/>
        <end position="339"/>
    </location>
</feature>
<dbReference type="InterPro" id="IPR050180">
    <property type="entry name" value="RNR_Ribonuclease"/>
</dbReference>
<dbReference type="SMART" id="SM00955">
    <property type="entry name" value="RNB"/>
    <property type="match status" value="1"/>
</dbReference>
<evidence type="ECO:0000313" key="2">
    <source>
        <dbReference type="EMBL" id="QHU03462.1"/>
    </source>
</evidence>
<protein>
    <recommendedName>
        <fullName evidence="1">RNB domain-containing protein</fullName>
    </recommendedName>
</protein>
<dbReference type="InterPro" id="IPR012340">
    <property type="entry name" value="NA-bd_OB-fold"/>
</dbReference>